<keyword evidence="3" id="KW-0808">Transferase</keyword>
<feature type="region of interest" description="Disordered" evidence="1">
    <location>
        <begin position="1"/>
        <end position="25"/>
    </location>
</feature>
<feature type="domain" description="N-acetyltransferase" evidence="2">
    <location>
        <begin position="31"/>
        <end position="192"/>
    </location>
</feature>
<accession>A0A848MI18</accession>
<sequence>MTNINHFGQPVGDELANNQPRKRPERRTLEGHYCQLEPLDCDKHSESLFTAWHSIDDERDWTYFSINRPATQADCNSYISHISRLEDPLYFAVVDQRTRRAIGGVSLMRIDAVNGVAEIGWVNWSPLMKRSRFGTEAIFLLLSYLFDTLDYRRCEWKCHSLNEASNLAARRFGFQYEGTFRQALISKGLNRDTCWYSMLDHEWPAIKTAFQQWLGEENFDADGIQKQKLEAFQTADKVRD</sequence>
<organism evidence="3 4">
    <name type="scientific">Rouxiella aceris</name>
    <dbReference type="NCBI Taxonomy" id="2703884"/>
    <lineage>
        <taxon>Bacteria</taxon>
        <taxon>Pseudomonadati</taxon>
        <taxon>Pseudomonadota</taxon>
        <taxon>Gammaproteobacteria</taxon>
        <taxon>Enterobacterales</taxon>
        <taxon>Yersiniaceae</taxon>
        <taxon>Rouxiella</taxon>
    </lineage>
</organism>
<dbReference type="PROSITE" id="PS51186">
    <property type="entry name" value="GNAT"/>
    <property type="match status" value="1"/>
</dbReference>
<dbReference type="AlphaFoldDB" id="A0A848MI18"/>
<evidence type="ECO:0000256" key="1">
    <source>
        <dbReference type="SAM" id="MobiDB-lite"/>
    </source>
</evidence>
<dbReference type="GO" id="GO:0005737">
    <property type="term" value="C:cytoplasm"/>
    <property type="evidence" value="ECO:0007669"/>
    <property type="project" value="TreeGrafter"/>
</dbReference>
<name>A0A848MI18_9GAMM</name>
<gene>
    <name evidence="3" type="ORF">GW590_03785</name>
</gene>
<protein>
    <submittedName>
        <fullName evidence="3">GNAT family N-acetyltransferase</fullName>
    </submittedName>
</protein>
<reference evidence="3 4" key="2">
    <citation type="submission" date="2020-06" db="EMBL/GenBank/DDBJ databases">
        <title>Polyphasic characterization of a Rahnella strain isolated from tree sap.</title>
        <authorList>
            <person name="Kim I.S."/>
        </authorList>
    </citation>
    <scope>NUCLEOTIDE SEQUENCE [LARGE SCALE GENOMIC DNA]</scope>
    <source>
        <strain evidence="3 4">SAP-1</strain>
    </source>
</reference>
<dbReference type="InterPro" id="IPR051908">
    <property type="entry name" value="Ribosomal_N-acetyltransferase"/>
</dbReference>
<dbReference type="Gene3D" id="3.40.630.30">
    <property type="match status" value="1"/>
</dbReference>
<evidence type="ECO:0000313" key="3">
    <source>
        <dbReference type="EMBL" id="NMP25994.1"/>
    </source>
</evidence>
<dbReference type="EMBL" id="JAADJU010000002">
    <property type="protein sequence ID" value="NMP25994.1"/>
    <property type="molecule type" value="Genomic_DNA"/>
</dbReference>
<dbReference type="FunFam" id="3.40.630.30:FF:000047">
    <property type="entry name" value="Acetyltransferase, GNAT family"/>
    <property type="match status" value="1"/>
</dbReference>
<dbReference type="GO" id="GO:1990189">
    <property type="term" value="F:protein N-terminal-serine acetyltransferase activity"/>
    <property type="evidence" value="ECO:0007669"/>
    <property type="project" value="TreeGrafter"/>
</dbReference>
<dbReference type="InterPro" id="IPR000182">
    <property type="entry name" value="GNAT_dom"/>
</dbReference>
<reference evidence="3 4" key="1">
    <citation type="submission" date="2020-01" db="EMBL/GenBank/DDBJ databases">
        <authorList>
            <person name="Lee S.D."/>
        </authorList>
    </citation>
    <scope>NUCLEOTIDE SEQUENCE [LARGE SCALE GENOMIC DNA]</scope>
    <source>
        <strain evidence="3 4">SAP-1</strain>
    </source>
</reference>
<dbReference type="PANTHER" id="PTHR43441">
    <property type="entry name" value="RIBOSOMAL-PROTEIN-SERINE ACETYLTRANSFERASE"/>
    <property type="match status" value="1"/>
</dbReference>
<dbReference type="PANTHER" id="PTHR43441:SF2">
    <property type="entry name" value="FAMILY ACETYLTRANSFERASE, PUTATIVE (AFU_ORTHOLOGUE AFUA_7G00850)-RELATED"/>
    <property type="match status" value="1"/>
</dbReference>
<dbReference type="RefSeq" id="WP_169401703.1">
    <property type="nucleotide sequence ID" value="NZ_JAADJU010000002.1"/>
</dbReference>
<comment type="caution">
    <text evidence="3">The sequence shown here is derived from an EMBL/GenBank/DDBJ whole genome shotgun (WGS) entry which is preliminary data.</text>
</comment>
<dbReference type="Pfam" id="PF13302">
    <property type="entry name" value="Acetyltransf_3"/>
    <property type="match status" value="1"/>
</dbReference>
<keyword evidence="4" id="KW-1185">Reference proteome</keyword>
<evidence type="ECO:0000259" key="2">
    <source>
        <dbReference type="PROSITE" id="PS51186"/>
    </source>
</evidence>
<dbReference type="SUPFAM" id="SSF55729">
    <property type="entry name" value="Acyl-CoA N-acyltransferases (Nat)"/>
    <property type="match status" value="1"/>
</dbReference>
<dbReference type="InterPro" id="IPR016181">
    <property type="entry name" value="Acyl_CoA_acyltransferase"/>
</dbReference>
<proteinExistence type="predicted"/>
<dbReference type="GO" id="GO:0008999">
    <property type="term" value="F:protein-N-terminal-alanine acetyltransferase activity"/>
    <property type="evidence" value="ECO:0007669"/>
    <property type="project" value="TreeGrafter"/>
</dbReference>
<evidence type="ECO:0000313" key="4">
    <source>
        <dbReference type="Proteomes" id="UP000585363"/>
    </source>
</evidence>
<dbReference type="Proteomes" id="UP000585363">
    <property type="component" value="Unassembled WGS sequence"/>
</dbReference>